<dbReference type="AlphaFoldDB" id="A0A7I7MMR5"/>
<dbReference type="RefSeq" id="WP_232065453.1">
    <property type="nucleotide sequence ID" value="NZ_AP022575.1"/>
</dbReference>
<dbReference type="Proteomes" id="UP000467236">
    <property type="component" value="Chromosome"/>
</dbReference>
<protein>
    <submittedName>
        <fullName evidence="1">Uncharacterized protein</fullName>
    </submittedName>
</protein>
<organism evidence="1 2">
    <name type="scientific">Mycobacterium shinjukuense</name>
    <dbReference type="NCBI Taxonomy" id="398694"/>
    <lineage>
        <taxon>Bacteria</taxon>
        <taxon>Bacillati</taxon>
        <taxon>Actinomycetota</taxon>
        <taxon>Actinomycetes</taxon>
        <taxon>Mycobacteriales</taxon>
        <taxon>Mycobacteriaceae</taxon>
        <taxon>Mycobacterium</taxon>
    </lineage>
</organism>
<dbReference type="KEGG" id="mshj:MSHI_14500"/>
<gene>
    <name evidence="1" type="ORF">MSHI_14500</name>
</gene>
<proteinExistence type="predicted"/>
<dbReference type="EMBL" id="AP022575">
    <property type="protein sequence ID" value="BBX73544.1"/>
    <property type="molecule type" value="Genomic_DNA"/>
</dbReference>
<keyword evidence="2" id="KW-1185">Reference proteome</keyword>
<name>A0A7I7MMR5_9MYCO</name>
<reference evidence="1 2" key="1">
    <citation type="journal article" date="2019" name="Emerg. Microbes Infect.">
        <title>Comprehensive subspecies identification of 175 nontuberculous mycobacteria species based on 7547 genomic profiles.</title>
        <authorList>
            <person name="Matsumoto Y."/>
            <person name="Kinjo T."/>
            <person name="Motooka D."/>
            <person name="Nabeya D."/>
            <person name="Jung N."/>
            <person name="Uechi K."/>
            <person name="Horii T."/>
            <person name="Iida T."/>
            <person name="Fujita J."/>
            <person name="Nakamura S."/>
        </authorList>
    </citation>
    <scope>NUCLEOTIDE SEQUENCE [LARGE SCALE GENOMIC DNA]</scope>
    <source>
        <strain evidence="1 2">JCM 14233</strain>
    </source>
</reference>
<evidence type="ECO:0000313" key="1">
    <source>
        <dbReference type="EMBL" id="BBX73544.1"/>
    </source>
</evidence>
<accession>A0A7I7MMR5</accession>
<sequence>MAGRVSSELESPANLAAGIIEAPRPREWIKSVTVVGAPLATIGAGHDSRDVCYYKAIRGAGVFADSGATAPPLIGAGIEHNRGEIPVAPPRQRLLAQFAVNAPEVASRLAGDIPGRAADAVAAGPADNR</sequence>
<evidence type="ECO:0000313" key="2">
    <source>
        <dbReference type="Proteomes" id="UP000467236"/>
    </source>
</evidence>